<accession>A0A7X0IWT0</accession>
<dbReference type="EC" id="6.3.5.2" evidence="2"/>
<dbReference type="Gene3D" id="3.40.50.880">
    <property type="match status" value="1"/>
</dbReference>
<organism evidence="2 3">
    <name type="scientific">Rhizobium lusitanum</name>
    <dbReference type="NCBI Taxonomy" id="293958"/>
    <lineage>
        <taxon>Bacteria</taxon>
        <taxon>Pseudomonadati</taxon>
        <taxon>Pseudomonadota</taxon>
        <taxon>Alphaproteobacteria</taxon>
        <taxon>Hyphomicrobiales</taxon>
        <taxon>Rhizobiaceae</taxon>
        <taxon>Rhizobium/Agrobacterium group</taxon>
        <taxon>Rhizobium</taxon>
    </lineage>
</organism>
<comment type="caution">
    <text evidence="2">The sequence shown here is derived from an EMBL/GenBank/DDBJ whole genome shotgun (WGS) entry which is preliminary data.</text>
</comment>
<dbReference type="GO" id="GO:0005829">
    <property type="term" value="C:cytosol"/>
    <property type="evidence" value="ECO:0007669"/>
    <property type="project" value="TreeGrafter"/>
</dbReference>
<dbReference type="PANTHER" id="PTHR42695">
    <property type="entry name" value="GLUTAMINE AMIDOTRANSFERASE YLR126C-RELATED"/>
    <property type="match status" value="1"/>
</dbReference>
<proteinExistence type="predicted"/>
<dbReference type="Proteomes" id="UP000565576">
    <property type="component" value="Unassembled WGS sequence"/>
</dbReference>
<reference evidence="2 3" key="1">
    <citation type="submission" date="2020-08" db="EMBL/GenBank/DDBJ databases">
        <title>Genomic Encyclopedia of Type Strains, Phase IV (KMG-V): Genome sequencing to study the core and pangenomes of soil and plant-associated prokaryotes.</title>
        <authorList>
            <person name="Whitman W."/>
        </authorList>
    </citation>
    <scope>NUCLEOTIDE SEQUENCE [LARGE SCALE GENOMIC DNA]</scope>
    <source>
        <strain evidence="2 3">SEMIA 4060</strain>
    </source>
</reference>
<evidence type="ECO:0000259" key="1">
    <source>
        <dbReference type="Pfam" id="PF00117"/>
    </source>
</evidence>
<name>A0A7X0IWT0_9HYPH</name>
<dbReference type="NCBIfam" id="NF005458">
    <property type="entry name" value="PRK07053.1"/>
    <property type="match status" value="1"/>
</dbReference>
<dbReference type="RefSeq" id="WP_184710235.1">
    <property type="nucleotide sequence ID" value="NZ_JACHBG010000025.1"/>
</dbReference>
<dbReference type="InterPro" id="IPR044992">
    <property type="entry name" value="ChyE-like"/>
</dbReference>
<keyword evidence="2" id="KW-0436">Ligase</keyword>
<dbReference type="Pfam" id="PF00117">
    <property type="entry name" value="GATase"/>
    <property type="match status" value="1"/>
</dbReference>
<protein>
    <submittedName>
        <fullName evidence="2">GMP synthase (Glutamine-hydrolyzing)</fullName>
        <ecNumber evidence="2">6.3.5.2</ecNumber>
    </submittedName>
</protein>
<sequence>MPNTTLVLRHVYFEDLGCFADVLERADYTARYSDAGDPDFGRGDPLEPDLLVVLGGPIGAYEDHLYPFLAQEREFIRARLAADLPTLGICLGAQLIAAALGEKVFAIGLKEIGFSRLSLTDTGTASPIRHLADTPVLHWHGDTYGLPIGAVNLASSALVEQQAFSLGSNVLGLQFHPEASLDERFERWLVGHAIELTVAGIDLSALRREAQEFGPRLRVAAMQMFEDWLTNLEPRT</sequence>
<dbReference type="PANTHER" id="PTHR42695:SF5">
    <property type="entry name" value="GLUTAMINE AMIDOTRANSFERASE YLR126C-RELATED"/>
    <property type="match status" value="1"/>
</dbReference>
<gene>
    <name evidence="2" type="ORF">GGD46_005956</name>
</gene>
<dbReference type="InterPro" id="IPR017926">
    <property type="entry name" value="GATASE"/>
</dbReference>
<evidence type="ECO:0000313" key="2">
    <source>
        <dbReference type="EMBL" id="MBB6488636.1"/>
    </source>
</evidence>
<evidence type="ECO:0000313" key="3">
    <source>
        <dbReference type="Proteomes" id="UP000565576"/>
    </source>
</evidence>
<feature type="domain" description="Glutamine amidotransferase" evidence="1">
    <location>
        <begin position="46"/>
        <end position="187"/>
    </location>
</feature>
<dbReference type="SUPFAM" id="SSF52317">
    <property type="entry name" value="Class I glutamine amidotransferase-like"/>
    <property type="match status" value="1"/>
</dbReference>
<dbReference type="AlphaFoldDB" id="A0A7X0IWT0"/>
<dbReference type="GO" id="GO:0003922">
    <property type="term" value="F:GMP synthase (glutamine-hydrolyzing) activity"/>
    <property type="evidence" value="ECO:0007669"/>
    <property type="project" value="UniProtKB-EC"/>
</dbReference>
<dbReference type="PROSITE" id="PS51273">
    <property type="entry name" value="GATASE_TYPE_1"/>
    <property type="match status" value="1"/>
</dbReference>
<dbReference type="CDD" id="cd01741">
    <property type="entry name" value="GATase1_1"/>
    <property type="match status" value="1"/>
</dbReference>
<dbReference type="InterPro" id="IPR029062">
    <property type="entry name" value="Class_I_gatase-like"/>
</dbReference>
<dbReference type="EMBL" id="JACHBG010000025">
    <property type="protein sequence ID" value="MBB6488636.1"/>
    <property type="molecule type" value="Genomic_DNA"/>
</dbReference>